<feature type="compositionally biased region" description="Basic and acidic residues" evidence="1">
    <location>
        <begin position="333"/>
        <end position="343"/>
    </location>
</feature>
<evidence type="ECO:0000313" key="3">
    <source>
        <dbReference type="WBParaSite" id="maker-unitig_33505-snap-gene-0.2-mRNA-1"/>
    </source>
</evidence>
<proteinExistence type="predicted"/>
<evidence type="ECO:0000313" key="2">
    <source>
        <dbReference type="Proteomes" id="UP000095280"/>
    </source>
</evidence>
<accession>A0A1I8FG54</accession>
<dbReference type="Proteomes" id="UP000095280">
    <property type="component" value="Unplaced"/>
</dbReference>
<feature type="compositionally biased region" description="Basic residues" evidence="1">
    <location>
        <begin position="248"/>
        <end position="261"/>
    </location>
</feature>
<dbReference type="AlphaFoldDB" id="A0A1I8FG54"/>
<feature type="compositionally biased region" description="Low complexity" evidence="1">
    <location>
        <begin position="300"/>
        <end position="310"/>
    </location>
</feature>
<feature type="region of interest" description="Disordered" evidence="1">
    <location>
        <begin position="125"/>
        <end position="154"/>
    </location>
</feature>
<dbReference type="WBParaSite" id="maker-unitig_33505-snap-gene-0.2-mRNA-1">
    <property type="protein sequence ID" value="maker-unitig_33505-snap-gene-0.2-mRNA-1"/>
    <property type="gene ID" value="maker-unitig_33505-snap-gene-0.2"/>
</dbReference>
<protein>
    <submittedName>
        <fullName evidence="3">BRCT domain-containing protein</fullName>
    </submittedName>
</protein>
<feature type="region of interest" description="Disordered" evidence="1">
    <location>
        <begin position="235"/>
        <end position="343"/>
    </location>
</feature>
<name>A0A1I8FG54_9PLAT</name>
<reference evidence="3" key="1">
    <citation type="submission" date="2016-11" db="UniProtKB">
        <authorList>
            <consortium name="WormBaseParasite"/>
        </authorList>
    </citation>
    <scope>IDENTIFICATION</scope>
</reference>
<sequence>MTTSRCISGVRSSSDSAEQLLNQLRRLDPATRRRCRRLRSSRTLSSGARVPLAKLELRGAGRLGYRFTAGELAELRNSVGGGGSGSVPFGQFVAAVSDIIGRRGGAGNQLEIEEAVVVPAAAAATSAAAPPSQPAPSIRRLRSPRQTGRRRQRRGEATAVCRCYVDIDWLADCADRPGQDAAVAAASLRPANLPTTRRLDDAEAAIERDRRRLAVLAGELRKSGRHSNRLATALAGYAGPAGPPGKPRPGRAGRGRRRCRAGRLSFDGNDDAAASWEPAQLRPGVPRPPPPVFANHAEGRGSSAAAGSRGNSKRAEQEAEPEVDGAKSALQRYRMDILDRNGV</sequence>
<organism evidence="2 3">
    <name type="scientific">Macrostomum lignano</name>
    <dbReference type="NCBI Taxonomy" id="282301"/>
    <lineage>
        <taxon>Eukaryota</taxon>
        <taxon>Metazoa</taxon>
        <taxon>Spiralia</taxon>
        <taxon>Lophotrochozoa</taxon>
        <taxon>Platyhelminthes</taxon>
        <taxon>Rhabditophora</taxon>
        <taxon>Macrostomorpha</taxon>
        <taxon>Macrostomida</taxon>
        <taxon>Macrostomidae</taxon>
        <taxon>Macrostomum</taxon>
    </lineage>
</organism>
<feature type="compositionally biased region" description="Basic residues" evidence="1">
    <location>
        <begin position="139"/>
        <end position="153"/>
    </location>
</feature>
<keyword evidence="2" id="KW-1185">Reference proteome</keyword>
<evidence type="ECO:0000256" key="1">
    <source>
        <dbReference type="SAM" id="MobiDB-lite"/>
    </source>
</evidence>